<dbReference type="EMBL" id="JAPDDR010000002">
    <property type="protein sequence ID" value="MCW1912737.1"/>
    <property type="molecule type" value="Genomic_DNA"/>
</dbReference>
<proteinExistence type="predicted"/>
<reference evidence="2" key="1">
    <citation type="submission" date="2022-10" db="EMBL/GenBank/DDBJ databases">
        <title>Luteolibacter sp. GHJ8, whole genome shotgun sequencing project.</title>
        <authorList>
            <person name="Zhao G."/>
            <person name="Shen L."/>
        </authorList>
    </citation>
    <scope>NUCLEOTIDE SEQUENCE</scope>
    <source>
        <strain evidence="2">GHJ8</strain>
    </source>
</reference>
<evidence type="ECO:0000313" key="3">
    <source>
        <dbReference type="Proteomes" id="UP001165653"/>
    </source>
</evidence>
<keyword evidence="3" id="KW-1185">Reference proteome</keyword>
<evidence type="ECO:0000256" key="1">
    <source>
        <dbReference type="SAM" id="MobiDB-lite"/>
    </source>
</evidence>
<feature type="region of interest" description="Disordered" evidence="1">
    <location>
        <begin position="405"/>
        <end position="426"/>
    </location>
</feature>
<name>A0ABT3FZ90_9BACT</name>
<dbReference type="Proteomes" id="UP001165653">
    <property type="component" value="Unassembled WGS sequence"/>
</dbReference>
<protein>
    <submittedName>
        <fullName evidence="2">SH3 domain-containing protein</fullName>
    </submittedName>
</protein>
<gene>
    <name evidence="2" type="ORF">OJ996_04075</name>
</gene>
<dbReference type="RefSeq" id="WP_264511447.1">
    <property type="nucleotide sequence ID" value="NZ_JAPDDR010000002.1"/>
</dbReference>
<organism evidence="2 3">
    <name type="scientific">Luteolibacter rhizosphaerae</name>
    <dbReference type="NCBI Taxonomy" id="2989719"/>
    <lineage>
        <taxon>Bacteria</taxon>
        <taxon>Pseudomonadati</taxon>
        <taxon>Verrucomicrobiota</taxon>
        <taxon>Verrucomicrobiia</taxon>
        <taxon>Verrucomicrobiales</taxon>
        <taxon>Verrucomicrobiaceae</taxon>
        <taxon>Luteolibacter</taxon>
    </lineage>
</organism>
<evidence type="ECO:0000313" key="2">
    <source>
        <dbReference type="EMBL" id="MCW1912737.1"/>
    </source>
</evidence>
<sequence length="659" mass="69284">MMVASAFAGDPLPSPSQAAVDAAKACQLISFNRDFSGGAHTNGAWFGGANITLAVASYAGNTSGDARLLEQIRHTLTPGNEPTCNGGYPAQHERHATGMFVIVKNTPRIWDQLTAGEKTRIDLIMKAALVANAFTTCDNNPYVKADAQEYALDGDDNLNRDWNPNYREGMIGGVLTGFAYFGGAAPTQAILTNYNHAAFVAELGANNLPNIRETFNWKAANPTSKAPSGSTIEAAVDTYKYYGSTLTDHMKIYQALVNDTYGRNVNAGLNNGAGIDGAGKIVSGADTLPNKGVLGMLKEFNATDANGARSSWVYAFDGYRPHLTNQLALITSGFWDKSGSIAQGAVTRMNIGNTDLWYKAEKGYIGYAKGKAQNTVDYPSYGPSRGFTYNRSLWDDVLKVYHGLSGGTDPDPDPDPEPPAFPAGTRMLTSTATPLRASAASAGTVVGTMALGSYGTVLGGPVVADGITWWQVYSDNGLTGWINAAHFSAAPASEYLNTANGGWQVRSIPAQTGTFTISFNMRPSATNIDALTGLSASTPSAFSHLAAVVRFGPTGVFDARNGGGYAAANVLSYQAGVTYRVQMTVNVTARTYSATVTPPNGTPVTIANNYAFRTEQASVTSLSYISASASIGTHTTSGIVLQGASSPPSAPTGLRIVEN</sequence>
<comment type="caution">
    <text evidence="2">The sequence shown here is derived from an EMBL/GenBank/DDBJ whole genome shotgun (WGS) entry which is preliminary data.</text>
</comment>
<accession>A0ABT3FZ90</accession>